<keyword evidence="1" id="KW-0732">Signal</keyword>
<dbReference type="InterPro" id="IPR051099">
    <property type="entry name" value="AGR/TXD"/>
</dbReference>
<dbReference type="Pfam" id="PF13098">
    <property type="entry name" value="Thioredoxin_2"/>
    <property type="match status" value="1"/>
</dbReference>
<reference evidence="3" key="1">
    <citation type="submission" date="2022-11" db="EMBL/GenBank/DDBJ databases">
        <title>Refractory cell wall polysaccharides provide important carbon source for microbial heterotrophs in the hadal ocean.</title>
        <authorList>
            <person name="Zhu X."/>
        </authorList>
    </citation>
    <scope>NUCLEOTIDE SEQUENCE</scope>
    <source>
        <strain evidence="3">MTRN7</strain>
    </source>
</reference>
<feature type="domain" description="Thioredoxin-like fold" evidence="2">
    <location>
        <begin position="36"/>
        <end position="149"/>
    </location>
</feature>
<dbReference type="PANTHER" id="PTHR15337:SF11">
    <property type="entry name" value="THIOREDOXIN DOMAIN-CONTAINING PROTEIN"/>
    <property type="match status" value="1"/>
</dbReference>
<gene>
    <name evidence="3" type="ORF">OOZ35_08640</name>
</gene>
<evidence type="ECO:0000313" key="4">
    <source>
        <dbReference type="Proteomes" id="UP001149142"/>
    </source>
</evidence>
<dbReference type="EMBL" id="JAPFGC010000002">
    <property type="protein sequence ID" value="MDA0177555.1"/>
    <property type="molecule type" value="Genomic_DNA"/>
</dbReference>
<dbReference type="SUPFAM" id="SSF52833">
    <property type="entry name" value="Thioredoxin-like"/>
    <property type="match status" value="1"/>
</dbReference>
<dbReference type="Gene3D" id="3.40.30.10">
    <property type="entry name" value="Glutaredoxin"/>
    <property type="match status" value="1"/>
</dbReference>
<evidence type="ECO:0000313" key="3">
    <source>
        <dbReference type="EMBL" id="MDA0177555.1"/>
    </source>
</evidence>
<keyword evidence="4" id="KW-1185">Reference proteome</keyword>
<evidence type="ECO:0000259" key="2">
    <source>
        <dbReference type="Pfam" id="PF13098"/>
    </source>
</evidence>
<dbReference type="Proteomes" id="UP001149142">
    <property type="component" value="Unassembled WGS sequence"/>
</dbReference>
<evidence type="ECO:0000256" key="1">
    <source>
        <dbReference type="ARBA" id="ARBA00022729"/>
    </source>
</evidence>
<sequence>MKNILTVLIFILSYNGIAQEINWISLDKALELQKTTPKKIFIDAYTVWCGPCKMLDRNTFKNKDVVDYINKNYYAVKFNAQGDEEVTYKGKTYTNPGYNPAKAKTRNSNHQLSNALGIRAFPTLVFLDEDANLLAPIVGYKDAKGLEMYLKLFAQNDHLDMKTQEDFDTYAKNFKAEFN</sequence>
<dbReference type="PANTHER" id="PTHR15337">
    <property type="entry name" value="ANTERIOR GRADIENT PROTEIN-RELATED"/>
    <property type="match status" value="1"/>
</dbReference>
<protein>
    <submittedName>
        <fullName evidence="3">Thioredoxin fold domain-containing protein</fullName>
    </submittedName>
</protein>
<comment type="caution">
    <text evidence="3">The sequence shown here is derived from an EMBL/GenBank/DDBJ whole genome shotgun (WGS) entry which is preliminary data.</text>
</comment>
<accession>A0ABT4S0F4</accession>
<name>A0ABT4S0F4_9FLAO</name>
<dbReference type="RefSeq" id="WP_106686869.1">
    <property type="nucleotide sequence ID" value="NZ_CAXQEU010000075.1"/>
</dbReference>
<dbReference type="InterPro" id="IPR012336">
    <property type="entry name" value="Thioredoxin-like_fold"/>
</dbReference>
<dbReference type="InterPro" id="IPR036249">
    <property type="entry name" value="Thioredoxin-like_sf"/>
</dbReference>
<proteinExistence type="predicted"/>
<organism evidence="3 4">
    <name type="scientific">Mesoflavibacter profundi</name>
    <dbReference type="NCBI Taxonomy" id="2708110"/>
    <lineage>
        <taxon>Bacteria</taxon>
        <taxon>Pseudomonadati</taxon>
        <taxon>Bacteroidota</taxon>
        <taxon>Flavobacteriia</taxon>
        <taxon>Flavobacteriales</taxon>
        <taxon>Flavobacteriaceae</taxon>
        <taxon>Mesoflavibacter</taxon>
    </lineage>
</organism>